<dbReference type="KEGG" id="hro:HELRODRAFT_178457"/>
<name>T1FD68_HELRO</name>
<dbReference type="PANTHER" id="PTHR36191">
    <property type="entry name" value="ENDO/EXONUCLEASE/PHOSPHATASE DOMAIN-CONTAINING PROTEIN-RELATED"/>
    <property type="match status" value="1"/>
</dbReference>
<feature type="region of interest" description="Disordered" evidence="1">
    <location>
        <begin position="331"/>
        <end position="357"/>
    </location>
</feature>
<dbReference type="HOGENOM" id="CLU_776790_0_0_1"/>
<gene>
    <name evidence="3" type="primary">20206767</name>
    <name evidence="2" type="ORF">HELRODRAFT_178457</name>
</gene>
<evidence type="ECO:0000313" key="3">
    <source>
        <dbReference type="EnsemblMetazoa" id="HelroP178457"/>
    </source>
</evidence>
<dbReference type="InParanoid" id="T1FD68"/>
<dbReference type="RefSeq" id="XP_009024803.1">
    <property type="nucleotide sequence ID" value="XM_009026555.1"/>
</dbReference>
<reference evidence="4" key="1">
    <citation type="submission" date="2012-12" db="EMBL/GenBank/DDBJ databases">
        <authorList>
            <person name="Hellsten U."/>
            <person name="Grimwood J."/>
            <person name="Chapman J.A."/>
            <person name="Shapiro H."/>
            <person name="Aerts A."/>
            <person name="Otillar R.P."/>
            <person name="Terry A.Y."/>
            <person name="Boore J.L."/>
            <person name="Simakov O."/>
            <person name="Marletaz F."/>
            <person name="Cho S.-J."/>
            <person name="Edsinger-Gonzales E."/>
            <person name="Havlak P."/>
            <person name="Kuo D.-H."/>
            <person name="Larsson T."/>
            <person name="Lv J."/>
            <person name="Arendt D."/>
            <person name="Savage R."/>
            <person name="Osoegawa K."/>
            <person name="de Jong P."/>
            <person name="Lindberg D.R."/>
            <person name="Seaver E.C."/>
            <person name="Weisblat D.A."/>
            <person name="Putnam N.H."/>
            <person name="Grigoriev I.V."/>
            <person name="Rokhsar D.S."/>
        </authorList>
    </citation>
    <scope>NUCLEOTIDE SEQUENCE</scope>
</reference>
<sequence>MVIKNFGYKSKSLCCTLDCERLGSLRTHTVREGNRTFRYLTVETWKVLHVVPPRTVCARSNTSPLANIFVTVITIYKLSTRSDLKIDLIAPVSIVIEHSCKPTMPSNRSILAHHNPNSSVVEQYFNKSIFHKYGTRFADSNWPRRLLEHCYFKKKKKYSPITVSSKQPGSFKLFAAPLPPKKIVFGVGKLKSSVKEEILEHLETIGLTAAECVPVFKFSPTRPQSSTSDPSTKFHITIFKHQEMIFTNPENWLIGVEIYPWWFHALPQHTMKPTTTSLPNHYPVDRSSVNKPSLVNSHRHVENTVEVASILTSSEESTQPVESVMMGPSQLVEPHKQQQASSTMGPPSDVNSILRHQ</sequence>
<dbReference type="Proteomes" id="UP000015101">
    <property type="component" value="Unassembled WGS sequence"/>
</dbReference>
<keyword evidence="4" id="KW-1185">Reference proteome</keyword>
<organism evidence="3 4">
    <name type="scientific">Helobdella robusta</name>
    <name type="common">Californian leech</name>
    <dbReference type="NCBI Taxonomy" id="6412"/>
    <lineage>
        <taxon>Eukaryota</taxon>
        <taxon>Metazoa</taxon>
        <taxon>Spiralia</taxon>
        <taxon>Lophotrochozoa</taxon>
        <taxon>Annelida</taxon>
        <taxon>Clitellata</taxon>
        <taxon>Hirudinea</taxon>
        <taxon>Rhynchobdellida</taxon>
        <taxon>Glossiphoniidae</taxon>
        <taxon>Helobdella</taxon>
    </lineage>
</organism>
<dbReference type="EnsemblMetazoa" id="HelroT178457">
    <property type="protein sequence ID" value="HelroP178457"/>
    <property type="gene ID" value="HelroG178457"/>
</dbReference>
<reference evidence="3" key="3">
    <citation type="submission" date="2015-06" db="UniProtKB">
        <authorList>
            <consortium name="EnsemblMetazoa"/>
        </authorList>
    </citation>
    <scope>IDENTIFICATION</scope>
</reference>
<evidence type="ECO:0000313" key="2">
    <source>
        <dbReference type="EMBL" id="ESN97015.1"/>
    </source>
</evidence>
<dbReference type="GeneID" id="20206767"/>
<reference evidence="2 4" key="2">
    <citation type="journal article" date="2013" name="Nature">
        <title>Insights into bilaterian evolution from three spiralian genomes.</title>
        <authorList>
            <person name="Simakov O."/>
            <person name="Marletaz F."/>
            <person name="Cho S.J."/>
            <person name="Edsinger-Gonzales E."/>
            <person name="Havlak P."/>
            <person name="Hellsten U."/>
            <person name="Kuo D.H."/>
            <person name="Larsson T."/>
            <person name="Lv J."/>
            <person name="Arendt D."/>
            <person name="Savage R."/>
            <person name="Osoegawa K."/>
            <person name="de Jong P."/>
            <person name="Grimwood J."/>
            <person name="Chapman J.A."/>
            <person name="Shapiro H."/>
            <person name="Aerts A."/>
            <person name="Otillar R.P."/>
            <person name="Terry A.Y."/>
            <person name="Boore J.L."/>
            <person name="Grigoriev I.V."/>
            <person name="Lindberg D.R."/>
            <person name="Seaver E.C."/>
            <person name="Weisblat D.A."/>
            <person name="Putnam N.H."/>
            <person name="Rokhsar D.S."/>
        </authorList>
    </citation>
    <scope>NUCLEOTIDE SEQUENCE</scope>
</reference>
<dbReference type="CTD" id="20206767"/>
<dbReference type="PANTHER" id="PTHR36191:SF11">
    <property type="entry name" value="BRCT DOMAIN-CONTAINING PROTEIN"/>
    <property type="match status" value="1"/>
</dbReference>
<evidence type="ECO:0000313" key="4">
    <source>
        <dbReference type="Proteomes" id="UP000015101"/>
    </source>
</evidence>
<protein>
    <submittedName>
        <fullName evidence="2 3">Uncharacterized protein</fullName>
    </submittedName>
</protein>
<dbReference type="OrthoDB" id="6764310at2759"/>
<accession>T1FD68</accession>
<feature type="compositionally biased region" description="Polar residues" evidence="1">
    <location>
        <begin position="337"/>
        <end position="351"/>
    </location>
</feature>
<dbReference type="EMBL" id="KB097456">
    <property type="protein sequence ID" value="ESN97015.1"/>
    <property type="molecule type" value="Genomic_DNA"/>
</dbReference>
<evidence type="ECO:0000256" key="1">
    <source>
        <dbReference type="SAM" id="MobiDB-lite"/>
    </source>
</evidence>
<proteinExistence type="predicted"/>
<dbReference type="AlphaFoldDB" id="T1FD68"/>
<dbReference type="EMBL" id="AMQM01006449">
    <property type="status" value="NOT_ANNOTATED_CDS"/>
    <property type="molecule type" value="Genomic_DNA"/>
</dbReference>